<evidence type="ECO:0000313" key="8">
    <source>
        <dbReference type="Proteomes" id="UP001153076"/>
    </source>
</evidence>
<dbReference type="EMBL" id="JAKOGI010000874">
    <property type="protein sequence ID" value="KAJ8429657.1"/>
    <property type="molecule type" value="Genomic_DNA"/>
</dbReference>
<protein>
    <recommendedName>
        <fullName evidence="6">SWIM-type domain-containing protein</fullName>
    </recommendedName>
</protein>
<evidence type="ECO:0000256" key="2">
    <source>
        <dbReference type="ARBA" id="ARBA00022771"/>
    </source>
</evidence>
<keyword evidence="8" id="KW-1185">Reference proteome</keyword>
<evidence type="ECO:0000256" key="5">
    <source>
        <dbReference type="SAM" id="MobiDB-lite"/>
    </source>
</evidence>
<dbReference type="GO" id="GO:0008270">
    <property type="term" value="F:zinc ion binding"/>
    <property type="evidence" value="ECO:0007669"/>
    <property type="project" value="UniProtKB-KW"/>
</dbReference>
<feature type="compositionally biased region" description="Acidic residues" evidence="5">
    <location>
        <begin position="138"/>
        <end position="151"/>
    </location>
</feature>
<proteinExistence type="predicted"/>
<comment type="caution">
    <text evidence="7">The sequence shown here is derived from an EMBL/GenBank/DDBJ whole genome shotgun (WGS) entry which is preliminary data.</text>
</comment>
<sequence length="257" mass="28835">MGLEEVRRKVSEITGNNLTVRKLWYSLKYDRGMLMELEGDGDVRMGITSMGICMWAKVMGQKGAHKRQRGPVMMASFVEEAIGGRDDMVEEGRKGAGVNRAAVSESDGCINDHPQNRLRVGREIIEMSDDDEISVASEDVGEDEAAAEEGEENSKGKGLGKKMDKNKQDMIKWKNGVEERIEQKLADTYQKMGCIAAVECYSLMLGEYSVELTNSRKTYTCRVWQTRGIPCCHALAMIAKAKLWVHNYVHPIYKTVN</sequence>
<evidence type="ECO:0000256" key="4">
    <source>
        <dbReference type="PROSITE-ProRule" id="PRU00325"/>
    </source>
</evidence>
<dbReference type="InterPro" id="IPR007527">
    <property type="entry name" value="Znf_SWIM"/>
</dbReference>
<accession>A0A9Q1Q4V1</accession>
<dbReference type="SMART" id="SM00575">
    <property type="entry name" value="ZnF_PMZ"/>
    <property type="match status" value="1"/>
</dbReference>
<keyword evidence="3" id="KW-0862">Zinc</keyword>
<evidence type="ECO:0000259" key="6">
    <source>
        <dbReference type="PROSITE" id="PS50966"/>
    </source>
</evidence>
<evidence type="ECO:0000256" key="3">
    <source>
        <dbReference type="ARBA" id="ARBA00022833"/>
    </source>
</evidence>
<dbReference type="AlphaFoldDB" id="A0A9Q1Q4V1"/>
<dbReference type="Proteomes" id="UP001153076">
    <property type="component" value="Unassembled WGS sequence"/>
</dbReference>
<feature type="domain" description="SWIM-type" evidence="6">
    <location>
        <begin position="208"/>
        <end position="242"/>
    </location>
</feature>
<keyword evidence="2 4" id="KW-0863">Zinc-finger</keyword>
<reference evidence="7" key="1">
    <citation type="submission" date="2022-04" db="EMBL/GenBank/DDBJ databases">
        <title>Carnegiea gigantea Genome sequencing and assembly v2.</title>
        <authorList>
            <person name="Copetti D."/>
            <person name="Sanderson M.J."/>
            <person name="Burquez A."/>
            <person name="Wojciechowski M.F."/>
        </authorList>
    </citation>
    <scope>NUCLEOTIDE SEQUENCE</scope>
    <source>
        <strain evidence="7">SGP5-SGP5p</strain>
        <tissue evidence="7">Aerial part</tissue>
    </source>
</reference>
<dbReference type="PROSITE" id="PS50966">
    <property type="entry name" value="ZF_SWIM"/>
    <property type="match status" value="1"/>
</dbReference>
<dbReference type="Pfam" id="PF04434">
    <property type="entry name" value="SWIM"/>
    <property type="match status" value="1"/>
</dbReference>
<name>A0A9Q1Q4V1_9CARY</name>
<organism evidence="7 8">
    <name type="scientific">Carnegiea gigantea</name>
    <dbReference type="NCBI Taxonomy" id="171969"/>
    <lineage>
        <taxon>Eukaryota</taxon>
        <taxon>Viridiplantae</taxon>
        <taxon>Streptophyta</taxon>
        <taxon>Embryophyta</taxon>
        <taxon>Tracheophyta</taxon>
        <taxon>Spermatophyta</taxon>
        <taxon>Magnoliopsida</taxon>
        <taxon>eudicotyledons</taxon>
        <taxon>Gunneridae</taxon>
        <taxon>Pentapetalae</taxon>
        <taxon>Caryophyllales</taxon>
        <taxon>Cactineae</taxon>
        <taxon>Cactaceae</taxon>
        <taxon>Cactoideae</taxon>
        <taxon>Echinocereeae</taxon>
        <taxon>Carnegiea</taxon>
    </lineage>
</organism>
<keyword evidence="1" id="KW-0479">Metal-binding</keyword>
<evidence type="ECO:0000256" key="1">
    <source>
        <dbReference type="ARBA" id="ARBA00022723"/>
    </source>
</evidence>
<feature type="region of interest" description="Disordered" evidence="5">
    <location>
        <begin position="138"/>
        <end position="163"/>
    </location>
</feature>
<evidence type="ECO:0000313" key="7">
    <source>
        <dbReference type="EMBL" id="KAJ8429657.1"/>
    </source>
</evidence>
<dbReference type="InterPro" id="IPR006564">
    <property type="entry name" value="Znf_PMZ"/>
</dbReference>
<gene>
    <name evidence="7" type="ORF">Cgig2_001653</name>
</gene>